<feature type="domain" description="Cathepsin propeptide inhibitor" evidence="9">
    <location>
        <begin position="253"/>
        <end position="309"/>
    </location>
</feature>
<keyword evidence="11" id="KW-1185">Reference proteome</keyword>
<dbReference type="InterPro" id="IPR025661">
    <property type="entry name" value="Pept_asp_AS"/>
</dbReference>
<evidence type="ECO:0000256" key="3">
    <source>
        <dbReference type="ARBA" id="ARBA00022801"/>
    </source>
</evidence>
<dbReference type="InterPro" id="IPR013201">
    <property type="entry name" value="Prot_inhib_I29"/>
</dbReference>
<dbReference type="Pfam" id="PF08246">
    <property type="entry name" value="Inhibitor_I29"/>
    <property type="match status" value="1"/>
</dbReference>
<accession>A0A7M7RD70</accession>
<organism evidence="10 11">
    <name type="scientific">Strongylocentrotus purpuratus</name>
    <name type="common">Purple sea urchin</name>
    <dbReference type="NCBI Taxonomy" id="7668"/>
    <lineage>
        <taxon>Eukaryota</taxon>
        <taxon>Metazoa</taxon>
        <taxon>Echinodermata</taxon>
        <taxon>Eleutherozoa</taxon>
        <taxon>Echinozoa</taxon>
        <taxon>Echinoidea</taxon>
        <taxon>Euechinoidea</taxon>
        <taxon>Echinacea</taxon>
        <taxon>Camarodonta</taxon>
        <taxon>Echinidea</taxon>
        <taxon>Strongylocentrotidae</taxon>
        <taxon>Strongylocentrotus</taxon>
    </lineage>
</organism>
<dbReference type="GO" id="GO:0008656">
    <property type="term" value="F:cysteine-type endopeptidase activator activity involved in apoptotic process"/>
    <property type="evidence" value="ECO:0000318"/>
    <property type="project" value="GO_Central"/>
</dbReference>
<dbReference type="PRINTS" id="PR00705">
    <property type="entry name" value="PAPAIN"/>
</dbReference>
<dbReference type="GO" id="GO:0005764">
    <property type="term" value="C:lysosome"/>
    <property type="evidence" value="ECO:0000318"/>
    <property type="project" value="GO_Central"/>
</dbReference>
<dbReference type="GO" id="GO:0051603">
    <property type="term" value="P:proteolysis involved in protein catabolic process"/>
    <property type="evidence" value="ECO:0000318"/>
    <property type="project" value="GO_Central"/>
</dbReference>
<dbReference type="InterPro" id="IPR025660">
    <property type="entry name" value="Pept_his_AS"/>
</dbReference>
<dbReference type="InParanoid" id="A0A7M7RD70"/>
<dbReference type="InterPro" id="IPR039417">
    <property type="entry name" value="Peptidase_C1A_papain-like"/>
</dbReference>
<dbReference type="EnsemblMetazoa" id="XM_785841">
    <property type="protein sequence ID" value="XP_790934"/>
    <property type="gene ID" value="LOC586043"/>
</dbReference>
<keyword evidence="6" id="KW-1015">Disulfide bond</keyword>
<evidence type="ECO:0000256" key="6">
    <source>
        <dbReference type="ARBA" id="ARBA00023157"/>
    </source>
</evidence>
<evidence type="ECO:0000256" key="4">
    <source>
        <dbReference type="ARBA" id="ARBA00022807"/>
    </source>
</evidence>
<dbReference type="GO" id="GO:0006955">
    <property type="term" value="P:immune response"/>
    <property type="evidence" value="ECO:0000318"/>
    <property type="project" value="GO_Central"/>
</dbReference>
<dbReference type="Pfam" id="PF00112">
    <property type="entry name" value="Peptidase_C1"/>
    <property type="match status" value="1"/>
</dbReference>
<feature type="domain" description="Peptidase C1A papain C-terminal" evidence="8">
    <location>
        <begin position="337"/>
        <end position="556"/>
    </location>
</feature>
<evidence type="ECO:0000256" key="2">
    <source>
        <dbReference type="ARBA" id="ARBA00022670"/>
    </source>
</evidence>
<dbReference type="FunCoup" id="A0A7M7RD70">
    <property type="interactions" value="59"/>
</dbReference>
<reference evidence="10" key="2">
    <citation type="submission" date="2021-01" db="UniProtKB">
        <authorList>
            <consortium name="EnsemblMetazoa"/>
        </authorList>
    </citation>
    <scope>IDENTIFICATION</scope>
</reference>
<dbReference type="OrthoDB" id="65740at2759"/>
<evidence type="ECO:0000313" key="10">
    <source>
        <dbReference type="EnsemblMetazoa" id="XP_790934"/>
    </source>
</evidence>
<dbReference type="SMART" id="SM00645">
    <property type="entry name" value="Pept_C1"/>
    <property type="match status" value="1"/>
</dbReference>
<dbReference type="PROSITE" id="PS00139">
    <property type="entry name" value="THIOL_PROTEASE_CYS"/>
    <property type="match status" value="1"/>
</dbReference>
<dbReference type="SMART" id="SM00848">
    <property type="entry name" value="Inhibitor_I29"/>
    <property type="match status" value="1"/>
</dbReference>
<dbReference type="PANTHER" id="PTHR12411">
    <property type="entry name" value="CYSTEINE PROTEASE FAMILY C1-RELATED"/>
    <property type="match status" value="1"/>
</dbReference>
<keyword evidence="3" id="KW-0378">Hydrolase</keyword>
<dbReference type="PROSITE" id="PS00640">
    <property type="entry name" value="THIOL_PROTEASE_ASN"/>
    <property type="match status" value="1"/>
</dbReference>
<dbReference type="CDD" id="cd02248">
    <property type="entry name" value="Peptidase_C1A"/>
    <property type="match status" value="1"/>
</dbReference>
<keyword evidence="2" id="KW-0645">Protease</keyword>
<dbReference type="GO" id="GO:0004197">
    <property type="term" value="F:cysteine-type endopeptidase activity"/>
    <property type="evidence" value="ECO:0000318"/>
    <property type="project" value="GO_Central"/>
</dbReference>
<dbReference type="KEGG" id="spu:586043"/>
<keyword evidence="4" id="KW-0788">Thiol protease</keyword>
<dbReference type="Gene3D" id="3.90.70.10">
    <property type="entry name" value="Cysteine proteinases"/>
    <property type="match status" value="1"/>
</dbReference>
<feature type="chain" id="PRO_5029910262" description="Counting factor associated protein D" evidence="7">
    <location>
        <begin position="29"/>
        <end position="560"/>
    </location>
</feature>
<comment type="similarity">
    <text evidence="1">Belongs to the peptidase C1 family.</text>
</comment>
<dbReference type="SUPFAM" id="SSF54001">
    <property type="entry name" value="Cysteine proteinases"/>
    <property type="match status" value="1"/>
</dbReference>
<dbReference type="OMA" id="YEIDYTS"/>
<dbReference type="InterPro" id="IPR013128">
    <property type="entry name" value="Peptidase_C1A"/>
</dbReference>
<dbReference type="InterPro" id="IPR000169">
    <property type="entry name" value="Pept_cys_AS"/>
</dbReference>
<protein>
    <recommendedName>
        <fullName evidence="12">Counting factor associated protein D</fullName>
    </recommendedName>
</protein>
<dbReference type="Proteomes" id="UP000007110">
    <property type="component" value="Unassembled WGS sequence"/>
</dbReference>
<evidence type="ECO:0000259" key="8">
    <source>
        <dbReference type="SMART" id="SM00645"/>
    </source>
</evidence>
<dbReference type="RefSeq" id="XP_790934.3">
    <property type="nucleotide sequence ID" value="XM_785841.5"/>
</dbReference>
<dbReference type="InterPro" id="IPR038765">
    <property type="entry name" value="Papain-like_cys_pep_sf"/>
</dbReference>
<dbReference type="InterPro" id="IPR000668">
    <property type="entry name" value="Peptidase_C1A_C"/>
</dbReference>
<reference evidence="11" key="1">
    <citation type="submission" date="2015-02" db="EMBL/GenBank/DDBJ databases">
        <title>Genome sequencing for Strongylocentrotus purpuratus.</title>
        <authorList>
            <person name="Murali S."/>
            <person name="Liu Y."/>
            <person name="Vee V."/>
            <person name="English A."/>
            <person name="Wang M."/>
            <person name="Skinner E."/>
            <person name="Han Y."/>
            <person name="Muzny D.M."/>
            <person name="Worley K.C."/>
            <person name="Gibbs R.A."/>
        </authorList>
    </citation>
    <scope>NUCLEOTIDE SEQUENCE</scope>
</reference>
<keyword evidence="7" id="KW-0732">Signal</keyword>
<evidence type="ECO:0000256" key="7">
    <source>
        <dbReference type="SAM" id="SignalP"/>
    </source>
</evidence>
<dbReference type="AlphaFoldDB" id="A0A7M7RD70"/>
<feature type="signal peptide" evidence="7">
    <location>
        <begin position="1"/>
        <end position="28"/>
    </location>
</feature>
<dbReference type="PROSITE" id="PS00639">
    <property type="entry name" value="THIOL_PROTEASE_HIS"/>
    <property type="match status" value="1"/>
</dbReference>
<dbReference type="FunFam" id="3.90.70.10:FF:000087">
    <property type="entry name" value="Counting factor associated protein D"/>
    <property type="match status" value="1"/>
</dbReference>
<keyword evidence="5" id="KW-0865">Zymogen</keyword>
<evidence type="ECO:0008006" key="12">
    <source>
        <dbReference type="Google" id="ProtNLM"/>
    </source>
</evidence>
<evidence type="ECO:0000259" key="9">
    <source>
        <dbReference type="SMART" id="SM00848"/>
    </source>
</evidence>
<dbReference type="GO" id="GO:2001235">
    <property type="term" value="P:positive regulation of apoptotic signaling pathway"/>
    <property type="evidence" value="ECO:0000318"/>
    <property type="project" value="GO_Central"/>
</dbReference>
<name>A0A7M7RD70_STRPU</name>
<evidence type="ECO:0000256" key="1">
    <source>
        <dbReference type="ARBA" id="ARBA00008455"/>
    </source>
</evidence>
<proteinExistence type="inferred from homology"/>
<evidence type="ECO:0000313" key="11">
    <source>
        <dbReference type="Proteomes" id="UP000007110"/>
    </source>
</evidence>
<dbReference type="GeneID" id="586043"/>
<evidence type="ECO:0000256" key="5">
    <source>
        <dbReference type="ARBA" id="ARBA00023145"/>
    </source>
</evidence>
<sequence>MSFLDKMSPRHMVLVCFILVASLASLQASPVKPVFKDHYHASGQIRLPYAELIEPFEIFFQGPKNRSRMDTYSGMDKVYFRGDEKDYGNLYKISPATVKGLPSLESCFLIPGEKGDPVMPQSMLPDLTGFTFLSGGLRNGQSVNLWQNKTTMTFFNKSRTSTYTFAVTTTTPPRPVQYMMMGYDSLLGSHFDEYIIDYDFYDEATAISDDVFSIPKNLTCAGFPGPGVEQKIKGNPMKEMVNPEMGDRFHQLFDEYKQKYDKTYKTDVEHVQRKGHFTKNVRMIHSINRANLGYVLDINHMADQSHQELKRMRGRLRQTRPNNGLPYDGSDISDDAVPDHIDWNVRGAVSPVKDQAVCGSCWSFGSAETIEGAVFMQSGKRVRLSQQMLMDCTWAAGNNGCDGGEEWRVYEWLMKNGGIPLEETYGPYLGQNGMCHYGKSTPAVASIKKYYNVTSGNQKDLKKALATKGPIAVGIDAAVPSFSFYSYGTYYDASCGNTVDDLDHAVLAVGYGTDSSGQDYWLIKNSWSTHWGNNGYVAISMKDNNCGVATAATYVELEKN</sequence>
<dbReference type="GO" id="GO:0005615">
    <property type="term" value="C:extracellular space"/>
    <property type="evidence" value="ECO:0000318"/>
    <property type="project" value="GO_Central"/>
</dbReference>